<dbReference type="InterPro" id="IPR025166">
    <property type="entry name" value="Integrase_DNA_bind_dom"/>
</dbReference>
<dbReference type="AlphaFoldDB" id="A0A4R6W2P6"/>
<dbReference type="PANTHER" id="PTHR30629:SF2">
    <property type="entry name" value="PROPHAGE INTEGRASE INTS-RELATED"/>
    <property type="match status" value="1"/>
</dbReference>
<evidence type="ECO:0000256" key="4">
    <source>
        <dbReference type="ARBA" id="ARBA00023172"/>
    </source>
</evidence>
<dbReference type="GO" id="GO:0003677">
    <property type="term" value="F:DNA binding"/>
    <property type="evidence" value="ECO:0007669"/>
    <property type="project" value="UniProtKB-UniRule"/>
</dbReference>
<evidence type="ECO:0000259" key="7">
    <source>
        <dbReference type="PROSITE" id="PS51900"/>
    </source>
</evidence>
<dbReference type="InterPro" id="IPR011010">
    <property type="entry name" value="DNA_brk_join_enz"/>
</dbReference>
<keyword evidence="3 5" id="KW-0238">DNA-binding</keyword>
<evidence type="ECO:0000313" key="9">
    <source>
        <dbReference type="Proteomes" id="UP000295391"/>
    </source>
</evidence>
<dbReference type="GO" id="GO:0006310">
    <property type="term" value="P:DNA recombination"/>
    <property type="evidence" value="ECO:0007669"/>
    <property type="project" value="UniProtKB-KW"/>
</dbReference>
<feature type="domain" description="Tyr recombinase" evidence="6">
    <location>
        <begin position="216"/>
        <end position="392"/>
    </location>
</feature>
<dbReference type="InterPro" id="IPR013762">
    <property type="entry name" value="Integrase-like_cat_sf"/>
</dbReference>
<evidence type="ECO:0000259" key="6">
    <source>
        <dbReference type="PROSITE" id="PS51898"/>
    </source>
</evidence>
<dbReference type="InterPro" id="IPR038488">
    <property type="entry name" value="Integrase_DNA-bd_sf"/>
</dbReference>
<accession>A0A4R6W2P6</accession>
<dbReference type="SUPFAM" id="SSF56349">
    <property type="entry name" value="DNA breaking-rejoining enzymes"/>
    <property type="match status" value="1"/>
</dbReference>
<dbReference type="Gene3D" id="1.10.150.130">
    <property type="match status" value="1"/>
</dbReference>
<dbReference type="Proteomes" id="UP000295391">
    <property type="component" value="Unassembled WGS sequence"/>
</dbReference>
<dbReference type="GO" id="GO:0015074">
    <property type="term" value="P:DNA integration"/>
    <property type="evidence" value="ECO:0007669"/>
    <property type="project" value="UniProtKB-KW"/>
</dbReference>
<gene>
    <name evidence="8" type="ORF">ATL17_1263</name>
</gene>
<evidence type="ECO:0000313" key="8">
    <source>
        <dbReference type="EMBL" id="TDQ67255.1"/>
    </source>
</evidence>
<dbReference type="OrthoDB" id="7615137at2"/>
<dbReference type="InterPro" id="IPR002104">
    <property type="entry name" value="Integrase_catalytic"/>
</dbReference>
<keyword evidence="4" id="KW-0233">DNA recombination</keyword>
<reference evidence="8 9" key="1">
    <citation type="submission" date="2019-03" db="EMBL/GenBank/DDBJ databases">
        <title>Genomic Encyclopedia of Type Strains, Phase III (KMG-III): the genomes of soil and plant-associated and newly described type strains.</title>
        <authorList>
            <person name="Whitman W."/>
        </authorList>
    </citation>
    <scope>NUCLEOTIDE SEQUENCE [LARGE SCALE GENOMIC DNA]</scope>
    <source>
        <strain evidence="8 9">CGMCC 1.7002</strain>
    </source>
</reference>
<dbReference type="CDD" id="cd00796">
    <property type="entry name" value="INT_Rci_Hp1_C"/>
    <property type="match status" value="1"/>
</dbReference>
<evidence type="ECO:0000256" key="3">
    <source>
        <dbReference type="ARBA" id="ARBA00023125"/>
    </source>
</evidence>
<evidence type="ECO:0000256" key="1">
    <source>
        <dbReference type="ARBA" id="ARBA00008857"/>
    </source>
</evidence>
<dbReference type="RefSeq" id="WP_133571880.1">
    <property type="nucleotide sequence ID" value="NZ_SNYR01000001.1"/>
</dbReference>
<dbReference type="Pfam" id="PF14659">
    <property type="entry name" value="Phage_int_SAM_3"/>
    <property type="match status" value="1"/>
</dbReference>
<keyword evidence="9" id="KW-1185">Reference proteome</keyword>
<dbReference type="InterPro" id="IPR004107">
    <property type="entry name" value="Integrase_SAM-like_N"/>
</dbReference>
<dbReference type="Gene3D" id="3.30.160.390">
    <property type="entry name" value="Integrase, DNA-binding domain"/>
    <property type="match status" value="1"/>
</dbReference>
<dbReference type="Pfam" id="PF00589">
    <property type="entry name" value="Phage_integrase"/>
    <property type="match status" value="1"/>
</dbReference>
<keyword evidence="2" id="KW-0229">DNA integration</keyword>
<organism evidence="8 9">
    <name type="scientific">Maritalea mobilis</name>
    <dbReference type="NCBI Taxonomy" id="483324"/>
    <lineage>
        <taxon>Bacteria</taxon>
        <taxon>Pseudomonadati</taxon>
        <taxon>Pseudomonadota</taxon>
        <taxon>Alphaproteobacteria</taxon>
        <taxon>Hyphomicrobiales</taxon>
        <taxon>Devosiaceae</taxon>
        <taxon>Maritalea</taxon>
    </lineage>
</organism>
<proteinExistence type="inferred from homology"/>
<dbReference type="InterPro" id="IPR044068">
    <property type="entry name" value="CB"/>
</dbReference>
<name>A0A4R6W2P6_9HYPH</name>
<dbReference type="PROSITE" id="PS51898">
    <property type="entry name" value="TYR_RECOMBINASE"/>
    <property type="match status" value="1"/>
</dbReference>
<dbReference type="EMBL" id="SNYR01000001">
    <property type="protein sequence ID" value="TDQ67255.1"/>
    <property type="molecule type" value="Genomic_DNA"/>
</dbReference>
<comment type="caution">
    <text evidence="8">The sequence shown here is derived from an EMBL/GenBank/DDBJ whole genome shotgun (WGS) entry which is preliminary data.</text>
</comment>
<dbReference type="PROSITE" id="PS51900">
    <property type="entry name" value="CB"/>
    <property type="match status" value="1"/>
</dbReference>
<dbReference type="InterPro" id="IPR010998">
    <property type="entry name" value="Integrase_recombinase_N"/>
</dbReference>
<dbReference type="Gene3D" id="1.10.443.10">
    <property type="entry name" value="Intergrase catalytic core"/>
    <property type="match status" value="1"/>
</dbReference>
<protein>
    <submittedName>
        <fullName evidence="8">Site-specific recombinase XerD</fullName>
    </submittedName>
</protein>
<dbReference type="PANTHER" id="PTHR30629">
    <property type="entry name" value="PROPHAGE INTEGRASE"/>
    <property type="match status" value="1"/>
</dbReference>
<evidence type="ECO:0000256" key="2">
    <source>
        <dbReference type="ARBA" id="ARBA00022908"/>
    </source>
</evidence>
<sequence>MAVKLTKTLVEGLEPSTKDIVKWDSEVKGFGVKVTKKGTKSYFVYYRTTSGQQRRPSIGRHGTFTVEQARKIARQWLAEVALGKDISAIRQNDRQAETVNQLAQRYLKDYAEIHKKPRSIQTDKANIENHVIPLIGKMKVKDVTRADIERLKLDIREGKTARRLSAKPRGRRQIRGGEGIANRVLALLSKMFGCAIDWNLRTDNPAMGIKKFRENKKDRFLSEAEIGRLLEALDTADREPKELPAATAGIRLLLFTGLRVGEIVNLDWQHVDIARGTIFLPDSKTGSRLVPLNSMALDVLKGLYRDQQSGLVLESSAAGKPIALTRPWYRIRESAEIDKTATLHSLRHTFASHSVMTGQSLAQAGSLLGHKSAQTTMRYAHHLLEAQRQYSEQTGDVFRRIAGKSADQT</sequence>
<feature type="domain" description="Core-binding (CB)" evidence="7">
    <location>
        <begin position="97"/>
        <end position="196"/>
    </location>
</feature>
<comment type="similarity">
    <text evidence="1">Belongs to the 'phage' integrase family.</text>
</comment>
<evidence type="ECO:0000256" key="5">
    <source>
        <dbReference type="PROSITE-ProRule" id="PRU01248"/>
    </source>
</evidence>
<dbReference type="Pfam" id="PF13356">
    <property type="entry name" value="Arm-DNA-bind_3"/>
    <property type="match status" value="1"/>
</dbReference>
<dbReference type="InterPro" id="IPR050808">
    <property type="entry name" value="Phage_Integrase"/>
</dbReference>